<reference evidence="2 3" key="1">
    <citation type="submission" date="2019-10" db="EMBL/GenBank/DDBJ databases">
        <title>Georgenia wutianyii sp. nov. and Georgenia yuyongxinii sp. nov. isolated from plateau pika (Ochotona curzoniae) in the Qinghai-Tibet plateau of China.</title>
        <authorList>
            <person name="Tian Z."/>
        </authorList>
    </citation>
    <scope>NUCLEOTIDE SEQUENCE [LARGE SCALE GENOMIC DNA]</scope>
    <source>
        <strain evidence="2 3">JCM 19765</strain>
    </source>
</reference>
<name>A0A6N7EHX8_9MICO</name>
<dbReference type="InterPro" id="IPR001509">
    <property type="entry name" value="Epimerase_deHydtase"/>
</dbReference>
<dbReference type="CDD" id="cd08946">
    <property type="entry name" value="SDR_e"/>
    <property type="match status" value="1"/>
</dbReference>
<dbReference type="AlphaFoldDB" id="A0A6N7EHX8"/>
<comment type="caution">
    <text evidence="2">The sequence shown here is derived from an EMBL/GenBank/DDBJ whole genome shotgun (WGS) entry which is preliminary data.</text>
</comment>
<organism evidence="2 3">
    <name type="scientific">Georgenia subflava</name>
    <dbReference type="NCBI Taxonomy" id="1622177"/>
    <lineage>
        <taxon>Bacteria</taxon>
        <taxon>Bacillati</taxon>
        <taxon>Actinomycetota</taxon>
        <taxon>Actinomycetes</taxon>
        <taxon>Micrococcales</taxon>
        <taxon>Bogoriellaceae</taxon>
        <taxon>Georgenia</taxon>
    </lineage>
</organism>
<keyword evidence="3" id="KW-1185">Reference proteome</keyword>
<feature type="domain" description="NAD-dependent epimerase/dehydratase" evidence="1">
    <location>
        <begin position="3"/>
        <end position="236"/>
    </location>
</feature>
<dbReference type="InterPro" id="IPR050177">
    <property type="entry name" value="Lipid_A_modif_metabolic_enz"/>
</dbReference>
<sequence length="348" mass="37890">MRVLVTGHDGYIGTRLVPLFKQAGHEVVGVDSGLFSDCAFTADTGAADAELWMDIRDLRPEHFDGIDAVVHLAGISNDPLGDLNPEVTYEINHCATVHVATMAKAAGVSRFAFSSSCSIYGAHGDAPLDETAQFYPVTPYGESKVLAERDLAPLADDDFSPTFLRNATAYGVSPRLRGDLVVNNLVGYAVTTGQVLLKSDGTPWRPLVHIEDIARAFLAVLEAPRELVHLKAYNVGRTDETYRIRDVAEIVAEVVPGATVSFADGAGADKRNYRVDCSLIARELPEFQPRWTVRTGAEELYDAYLQGGLTEEQLVGPHLQRIKHIRELQGDGRVSSDLRVTSLEATRA</sequence>
<evidence type="ECO:0000259" key="1">
    <source>
        <dbReference type="Pfam" id="PF01370"/>
    </source>
</evidence>
<dbReference type="EMBL" id="WHPC01000014">
    <property type="protein sequence ID" value="MPV36588.1"/>
    <property type="molecule type" value="Genomic_DNA"/>
</dbReference>
<dbReference type="PANTHER" id="PTHR43245:SF23">
    <property type="entry name" value="NAD(P)-BINDING DOMAIN-CONTAINING PROTEIN"/>
    <property type="match status" value="1"/>
</dbReference>
<evidence type="ECO:0000313" key="3">
    <source>
        <dbReference type="Proteomes" id="UP000437709"/>
    </source>
</evidence>
<evidence type="ECO:0000313" key="2">
    <source>
        <dbReference type="EMBL" id="MPV36588.1"/>
    </source>
</evidence>
<dbReference type="Gene3D" id="3.40.50.720">
    <property type="entry name" value="NAD(P)-binding Rossmann-like Domain"/>
    <property type="match status" value="1"/>
</dbReference>
<dbReference type="SUPFAM" id="SSF51735">
    <property type="entry name" value="NAD(P)-binding Rossmann-fold domains"/>
    <property type="match status" value="1"/>
</dbReference>
<gene>
    <name evidence="2" type="ORF">GB881_05885</name>
</gene>
<proteinExistence type="predicted"/>
<accession>A0A6N7EHX8</accession>
<dbReference type="PANTHER" id="PTHR43245">
    <property type="entry name" value="BIFUNCTIONAL POLYMYXIN RESISTANCE PROTEIN ARNA"/>
    <property type="match status" value="1"/>
</dbReference>
<dbReference type="Pfam" id="PF01370">
    <property type="entry name" value="Epimerase"/>
    <property type="match status" value="1"/>
</dbReference>
<dbReference type="InterPro" id="IPR036291">
    <property type="entry name" value="NAD(P)-bd_dom_sf"/>
</dbReference>
<dbReference type="Proteomes" id="UP000437709">
    <property type="component" value="Unassembled WGS sequence"/>
</dbReference>
<dbReference type="RefSeq" id="WP_152196639.1">
    <property type="nucleotide sequence ID" value="NZ_VUKD01000007.1"/>
</dbReference>
<protein>
    <submittedName>
        <fullName evidence="2">NAD-dependent epimerase/dehydratase family protein</fullName>
    </submittedName>
</protein>
<dbReference type="OrthoDB" id="3174087at2"/>